<reference evidence="2" key="1">
    <citation type="submission" date="2018-11" db="EMBL/GenBank/DDBJ databases">
        <authorList>
            <consortium name="Pathogen Informatics"/>
        </authorList>
    </citation>
    <scope>NUCLEOTIDE SEQUENCE</scope>
</reference>
<proteinExistence type="predicted"/>
<evidence type="ECO:0000313" key="2">
    <source>
        <dbReference type="EMBL" id="VEL28681.1"/>
    </source>
</evidence>
<name>A0A3S5AYQ8_9PLAT</name>
<dbReference type="Pfam" id="PF00755">
    <property type="entry name" value="Carn_acyltransf"/>
    <property type="match status" value="1"/>
</dbReference>
<evidence type="ECO:0000259" key="1">
    <source>
        <dbReference type="Pfam" id="PF00755"/>
    </source>
</evidence>
<organism evidence="2 3">
    <name type="scientific">Protopolystoma xenopodis</name>
    <dbReference type="NCBI Taxonomy" id="117903"/>
    <lineage>
        <taxon>Eukaryota</taxon>
        <taxon>Metazoa</taxon>
        <taxon>Spiralia</taxon>
        <taxon>Lophotrochozoa</taxon>
        <taxon>Platyhelminthes</taxon>
        <taxon>Monogenea</taxon>
        <taxon>Polyopisthocotylea</taxon>
        <taxon>Polystomatidea</taxon>
        <taxon>Polystomatidae</taxon>
        <taxon>Protopolystoma</taxon>
    </lineage>
</organism>
<comment type="caution">
    <text evidence="2">The sequence shown here is derived from an EMBL/GenBank/DDBJ whole genome shotgun (WGS) entry which is preliminary data.</text>
</comment>
<protein>
    <recommendedName>
        <fullName evidence="1">Choline/carnitine acyltransferase domain-containing protein</fullName>
    </recommendedName>
</protein>
<dbReference type="EMBL" id="CAAALY010096827">
    <property type="protein sequence ID" value="VEL28681.1"/>
    <property type="molecule type" value="Genomic_DNA"/>
</dbReference>
<dbReference type="InterPro" id="IPR039551">
    <property type="entry name" value="Cho/carn_acyl_trans"/>
</dbReference>
<gene>
    <name evidence="2" type="ORF">PXEA_LOCUS22121</name>
</gene>
<accession>A0A3S5AYQ8</accession>
<dbReference type="Gene3D" id="3.30.559.70">
    <property type="entry name" value="Choline/Carnitine o-acyltransferase, domain 2"/>
    <property type="match status" value="1"/>
</dbReference>
<dbReference type="Proteomes" id="UP000784294">
    <property type="component" value="Unassembled WGS sequence"/>
</dbReference>
<keyword evidence="3" id="KW-1185">Reference proteome</keyword>
<dbReference type="OrthoDB" id="240216at2759"/>
<feature type="domain" description="Choline/carnitine acyltransferase" evidence="1">
    <location>
        <begin position="16"/>
        <end position="76"/>
    </location>
</feature>
<dbReference type="SUPFAM" id="SSF52777">
    <property type="entry name" value="CoA-dependent acyltransferases"/>
    <property type="match status" value="1"/>
</dbReference>
<dbReference type="AlphaFoldDB" id="A0A3S5AYQ8"/>
<dbReference type="InterPro" id="IPR042231">
    <property type="entry name" value="Cho/carn_acyl_trans_2"/>
</dbReference>
<evidence type="ECO:0000313" key="3">
    <source>
        <dbReference type="Proteomes" id="UP000784294"/>
    </source>
</evidence>
<sequence length="78" mass="9114">MIADLLNFYLPHAYQVSDWWEDYVYLANRAPLMANSNYYGMDILTTPFPKPTQAARAGLITYLLMQVRREIDCETVSY</sequence>